<proteinExistence type="predicted"/>
<reference evidence="3" key="2">
    <citation type="submission" date="2015-01" db="EMBL/GenBank/DDBJ databases">
        <title>Evolutionary Origins and Diversification of the Mycorrhizal Mutualists.</title>
        <authorList>
            <consortium name="DOE Joint Genome Institute"/>
            <consortium name="Mycorrhizal Genomics Consortium"/>
            <person name="Kohler A."/>
            <person name="Kuo A."/>
            <person name="Nagy L.G."/>
            <person name="Floudas D."/>
            <person name="Copeland A."/>
            <person name="Barry K.W."/>
            <person name="Cichocki N."/>
            <person name="Veneault-Fourrey C."/>
            <person name="LaButti K."/>
            <person name="Lindquist E.A."/>
            <person name="Lipzen A."/>
            <person name="Lundell T."/>
            <person name="Morin E."/>
            <person name="Murat C."/>
            <person name="Riley R."/>
            <person name="Ohm R."/>
            <person name="Sun H."/>
            <person name="Tunlid A."/>
            <person name="Henrissat B."/>
            <person name="Grigoriev I.V."/>
            <person name="Hibbett D.S."/>
            <person name="Martin F."/>
        </authorList>
    </citation>
    <scope>NUCLEOTIDE SEQUENCE [LARGE SCALE GENOMIC DNA]</scope>
    <source>
        <strain evidence="3">MUT 4182</strain>
    </source>
</reference>
<evidence type="ECO:0000256" key="1">
    <source>
        <dbReference type="SAM" id="MobiDB-lite"/>
    </source>
</evidence>
<dbReference type="Proteomes" id="UP000054248">
    <property type="component" value="Unassembled WGS sequence"/>
</dbReference>
<feature type="compositionally biased region" description="Low complexity" evidence="1">
    <location>
        <begin position="1"/>
        <end position="16"/>
    </location>
</feature>
<evidence type="ECO:0000313" key="2">
    <source>
        <dbReference type="EMBL" id="KIO33153.1"/>
    </source>
</evidence>
<evidence type="ECO:0000313" key="3">
    <source>
        <dbReference type="Proteomes" id="UP000054248"/>
    </source>
</evidence>
<dbReference type="HOGENOM" id="CLU_1929148_0_0_1"/>
<reference evidence="2 3" key="1">
    <citation type="submission" date="2014-04" db="EMBL/GenBank/DDBJ databases">
        <authorList>
            <consortium name="DOE Joint Genome Institute"/>
            <person name="Kuo A."/>
            <person name="Girlanda M."/>
            <person name="Perotto S."/>
            <person name="Kohler A."/>
            <person name="Nagy L.G."/>
            <person name="Floudas D."/>
            <person name="Copeland A."/>
            <person name="Barry K.W."/>
            <person name="Cichocki N."/>
            <person name="Veneault-Fourrey C."/>
            <person name="LaButti K."/>
            <person name="Lindquist E.A."/>
            <person name="Lipzen A."/>
            <person name="Lundell T."/>
            <person name="Morin E."/>
            <person name="Murat C."/>
            <person name="Sun H."/>
            <person name="Tunlid A."/>
            <person name="Henrissat B."/>
            <person name="Grigoriev I.V."/>
            <person name="Hibbett D.S."/>
            <person name="Martin F."/>
            <person name="Nordberg H.P."/>
            <person name="Cantor M.N."/>
            <person name="Hua S.X."/>
        </authorList>
    </citation>
    <scope>NUCLEOTIDE SEQUENCE [LARGE SCALE GENOMIC DNA]</scope>
    <source>
        <strain evidence="2 3">MUT 4182</strain>
    </source>
</reference>
<dbReference type="AlphaFoldDB" id="A0A0C3LGQ6"/>
<feature type="region of interest" description="Disordered" evidence="1">
    <location>
        <begin position="52"/>
        <end position="131"/>
    </location>
</feature>
<name>A0A0C3LGQ6_9AGAM</name>
<gene>
    <name evidence="2" type="ORF">M407DRAFT_18015</name>
</gene>
<organism evidence="2 3">
    <name type="scientific">Tulasnella calospora MUT 4182</name>
    <dbReference type="NCBI Taxonomy" id="1051891"/>
    <lineage>
        <taxon>Eukaryota</taxon>
        <taxon>Fungi</taxon>
        <taxon>Dikarya</taxon>
        <taxon>Basidiomycota</taxon>
        <taxon>Agaricomycotina</taxon>
        <taxon>Agaricomycetes</taxon>
        <taxon>Cantharellales</taxon>
        <taxon>Tulasnellaceae</taxon>
        <taxon>Tulasnella</taxon>
    </lineage>
</organism>
<feature type="region of interest" description="Disordered" evidence="1">
    <location>
        <begin position="1"/>
        <end position="40"/>
    </location>
</feature>
<keyword evidence="3" id="KW-1185">Reference proteome</keyword>
<protein>
    <submittedName>
        <fullName evidence="2">Uncharacterized protein</fullName>
    </submittedName>
</protein>
<sequence length="131" mass="13668">MELAHPLTTLTPSSSLRSQEEGIARSTGDGQHRVSTMDRSCSTAATTIALLLPRKRTASPMAERRSPSVACTPAPRTSTTDTSADPFDKHAEASASAAAGPSDHELPPPSYDEAGASAQPFVPQDAKGRPQ</sequence>
<dbReference type="EMBL" id="KN822950">
    <property type="protein sequence ID" value="KIO33153.1"/>
    <property type="molecule type" value="Genomic_DNA"/>
</dbReference>
<accession>A0A0C3LGQ6</accession>